<dbReference type="Pfam" id="PF00849">
    <property type="entry name" value="PseudoU_synth_2"/>
    <property type="match status" value="1"/>
</dbReference>
<sequence length="310" mass="34703">MNHGWTYRERIDKLTENCTVLEYYTQRYQHSNRAEWQTRIVTGKILLNGSETTDHTILKRGDRLLYNRPPWQEPEVPLTFKVMIEDADILVVSKPSGLPVLPGGGFLEHTLLEQLQHHYPHETPVPIHRLGRGTSGLVLLARSSHARASLNQQMRSHQIQKVYRALATGTSMPNCFTVTHPIGKLPHPVLGYIYAAHPDGLVAQSDCQVLRRNEDTALLEVNILTGRPHQIRIHLAAAGYPLVGDPLYTIGGIPKTFTPSATGELPVPGDCGYHLHAMHLTFSHPTTHDLIQVTSPPLDVLDHNYATMFS</sequence>
<evidence type="ECO:0000313" key="5">
    <source>
        <dbReference type="EMBL" id="PSB15878.1"/>
    </source>
</evidence>
<proteinExistence type="inferred from homology"/>
<comment type="similarity">
    <text evidence="2 3">Belongs to the pseudouridine synthase RluA family.</text>
</comment>
<dbReference type="STRING" id="1920490.GCA_001895925_02791"/>
<dbReference type="OrthoDB" id="9807829at2"/>
<dbReference type="NCBIfam" id="TIGR00005">
    <property type="entry name" value="rluA_subfam"/>
    <property type="match status" value="1"/>
</dbReference>
<dbReference type="InterPro" id="IPR006225">
    <property type="entry name" value="PsdUridine_synth_RluC/D"/>
</dbReference>
<dbReference type="AlphaFoldDB" id="A0A2T1D5W3"/>
<name>A0A2T1D5W3_9CYAN</name>
<comment type="function">
    <text evidence="3">Responsible for synthesis of pseudouridine from uracil.</text>
</comment>
<organism evidence="5 6">
    <name type="scientific">Phormidesmis priestleyi ULC007</name>
    <dbReference type="NCBI Taxonomy" id="1920490"/>
    <lineage>
        <taxon>Bacteria</taxon>
        <taxon>Bacillati</taxon>
        <taxon>Cyanobacteriota</taxon>
        <taxon>Cyanophyceae</taxon>
        <taxon>Leptolyngbyales</taxon>
        <taxon>Leptolyngbyaceae</taxon>
        <taxon>Phormidesmis</taxon>
    </lineage>
</organism>
<dbReference type="InterPro" id="IPR006224">
    <property type="entry name" value="PsdUridine_synth_RluA-like_CS"/>
</dbReference>
<keyword evidence="3" id="KW-0413">Isomerase</keyword>
<dbReference type="Gene3D" id="3.30.2350.10">
    <property type="entry name" value="Pseudouridine synthase"/>
    <property type="match status" value="1"/>
</dbReference>
<reference evidence="5 6" key="2">
    <citation type="submission" date="2018-03" db="EMBL/GenBank/DDBJ databases">
        <title>The ancient ancestry and fast evolution of plastids.</title>
        <authorList>
            <person name="Moore K.R."/>
            <person name="Magnabosco C."/>
            <person name="Momper L."/>
            <person name="Gold D.A."/>
            <person name="Bosak T."/>
            <person name="Fournier G.P."/>
        </authorList>
    </citation>
    <scope>NUCLEOTIDE SEQUENCE [LARGE SCALE GENOMIC DNA]</scope>
    <source>
        <strain evidence="5 6">ULC007</strain>
    </source>
</reference>
<evidence type="ECO:0000259" key="4">
    <source>
        <dbReference type="Pfam" id="PF00849"/>
    </source>
</evidence>
<dbReference type="EMBL" id="PVWG01000051">
    <property type="protein sequence ID" value="PSB15878.1"/>
    <property type="molecule type" value="Genomic_DNA"/>
</dbReference>
<comment type="catalytic activity">
    <reaction evidence="1 3">
        <text>a uridine in RNA = a pseudouridine in RNA</text>
        <dbReference type="Rhea" id="RHEA:48348"/>
        <dbReference type="Rhea" id="RHEA-COMP:12068"/>
        <dbReference type="Rhea" id="RHEA-COMP:12069"/>
        <dbReference type="ChEBI" id="CHEBI:65314"/>
        <dbReference type="ChEBI" id="CHEBI:65315"/>
    </reaction>
</comment>
<dbReference type="GO" id="GO:0003723">
    <property type="term" value="F:RNA binding"/>
    <property type="evidence" value="ECO:0007669"/>
    <property type="project" value="InterPro"/>
</dbReference>
<dbReference type="CDD" id="cd02869">
    <property type="entry name" value="PseudoU_synth_RluA_like"/>
    <property type="match status" value="1"/>
</dbReference>
<dbReference type="RefSeq" id="WP_073074921.1">
    <property type="nucleotide sequence ID" value="NZ_MPPI01000050.1"/>
</dbReference>
<dbReference type="GO" id="GO:0000455">
    <property type="term" value="P:enzyme-directed rRNA pseudouridine synthesis"/>
    <property type="evidence" value="ECO:0007669"/>
    <property type="project" value="TreeGrafter"/>
</dbReference>
<dbReference type="InterPro" id="IPR050188">
    <property type="entry name" value="RluA_PseudoU_synthase"/>
</dbReference>
<dbReference type="InterPro" id="IPR020103">
    <property type="entry name" value="PsdUridine_synth_cat_dom_sf"/>
</dbReference>
<dbReference type="PANTHER" id="PTHR21600">
    <property type="entry name" value="MITOCHONDRIAL RNA PSEUDOURIDINE SYNTHASE"/>
    <property type="match status" value="1"/>
</dbReference>
<keyword evidence="6" id="KW-1185">Reference proteome</keyword>
<dbReference type="PANTHER" id="PTHR21600:SF88">
    <property type="entry name" value="RNA PSEUDOURIDINE SYNTHASE 5"/>
    <property type="match status" value="1"/>
</dbReference>
<accession>A0A2T1D5W3</accession>
<evidence type="ECO:0000256" key="1">
    <source>
        <dbReference type="ARBA" id="ARBA00000073"/>
    </source>
</evidence>
<evidence type="ECO:0000256" key="3">
    <source>
        <dbReference type="RuleBase" id="RU362028"/>
    </source>
</evidence>
<feature type="domain" description="Pseudouridine synthase RsuA/RluA-like" evidence="4">
    <location>
        <begin position="88"/>
        <end position="237"/>
    </location>
</feature>
<dbReference type="EC" id="5.4.99.-" evidence="3"/>
<dbReference type="GO" id="GO:0009982">
    <property type="term" value="F:pseudouridine synthase activity"/>
    <property type="evidence" value="ECO:0007669"/>
    <property type="project" value="InterPro"/>
</dbReference>
<dbReference type="PROSITE" id="PS01129">
    <property type="entry name" value="PSI_RLU"/>
    <property type="match status" value="1"/>
</dbReference>
<dbReference type="SUPFAM" id="SSF55120">
    <property type="entry name" value="Pseudouridine synthase"/>
    <property type="match status" value="1"/>
</dbReference>
<comment type="caution">
    <text evidence="5">The sequence shown here is derived from an EMBL/GenBank/DDBJ whole genome shotgun (WGS) entry which is preliminary data.</text>
</comment>
<dbReference type="GO" id="GO:0140098">
    <property type="term" value="F:catalytic activity, acting on RNA"/>
    <property type="evidence" value="ECO:0007669"/>
    <property type="project" value="UniProtKB-ARBA"/>
</dbReference>
<evidence type="ECO:0000313" key="6">
    <source>
        <dbReference type="Proteomes" id="UP000238634"/>
    </source>
</evidence>
<reference evidence="5 6" key="1">
    <citation type="submission" date="2018-02" db="EMBL/GenBank/DDBJ databases">
        <authorList>
            <person name="Cohen D.B."/>
            <person name="Kent A.D."/>
        </authorList>
    </citation>
    <scope>NUCLEOTIDE SEQUENCE [LARGE SCALE GENOMIC DNA]</scope>
    <source>
        <strain evidence="5 6">ULC007</strain>
    </source>
</reference>
<evidence type="ECO:0000256" key="2">
    <source>
        <dbReference type="ARBA" id="ARBA00010876"/>
    </source>
</evidence>
<gene>
    <name evidence="5" type="ORF">C7B65_23170</name>
</gene>
<dbReference type="Proteomes" id="UP000238634">
    <property type="component" value="Unassembled WGS sequence"/>
</dbReference>
<protein>
    <recommendedName>
        <fullName evidence="3">Pseudouridine synthase</fullName>
        <ecNumber evidence="3">5.4.99.-</ecNumber>
    </recommendedName>
</protein>
<dbReference type="InterPro" id="IPR006145">
    <property type="entry name" value="PsdUridine_synth_RsuA/RluA"/>
</dbReference>